<evidence type="ECO:0000313" key="2">
    <source>
        <dbReference type="Proteomes" id="UP000261360"/>
    </source>
</evidence>
<organism evidence="1 2">
    <name type="scientific">Seriola lalandi dorsalis</name>
    <dbReference type="NCBI Taxonomy" id="1841481"/>
    <lineage>
        <taxon>Eukaryota</taxon>
        <taxon>Metazoa</taxon>
        <taxon>Chordata</taxon>
        <taxon>Craniata</taxon>
        <taxon>Vertebrata</taxon>
        <taxon>Euteleostomi</taxon>
        <taxon>Actinopterygii</taxon>
        <taxon>Neopterygii</taxon>
        <taxon>Teleostei</taxon>
        <taxon>Neoteleostei</taxon>
        <taxon>Acanthomorphata</taxon>
        <taxon>Carangaria</taxon>
        <taxon>Carangiformes</taxon>
        <taxon>Carangidae</taxon>
        <taxon>Seriola</taxon>
    </lineage>
</organism>
<protein>
    <submittedName>
        <fullName evidence="1">Uncharacterized protein</fullName>
    </submittedName>
</protein>
<sequence length="250" mass="27134">VPCADAGNLAQSAVRLARQARAAPAGSDALVAVALGDANHVAHLVLRKDCVHRHLLLEHLRRKVNLGRQVAAVDLDLHQVRLLLAHLDLADLRVGEHAHALAVLLDALELRVDVLLPVGVLLDVVGEGLLLGAVPVLVEAALHLVVKVLRPHRRQRAQPLGRLDVPNHANHNHRRRLEHRHRLHNLLLVRLRARLVHIPKDVRHAGLVGKEGGQVRRLAAVVLREGLDLAAVAAGTLARQEAERAVADAS</sequence>
<proteinExistence type="predicted"/>
<name>A0A3B4X2B7_SERLL</name>
<keyword evidence="2" id="KW-1185">Reference proteome</keyword>
<reference evidence="1" key="2">
    <citation type="submission" date="2025-09" db="UniProtKB">
        <authorList>
            <consortium name="Ensembl"/>
        </authorList>
    </citation>
    <scope>IDENTIFICATION</scope>
</reference>
<dbReference type="Ensembl" id="ENSSLDT00000007192.1">
    <property type="protein sequence ID" value="ENSSLDP00000006968.1"/>
    <property type="gene ID" value="ENSSLDG00000005539.1"/>
</dbReference>
<evidence type="ECO:0000313" key="1">
    <source>
        <dbReference type="Ensembl" id="ENSSLDP00000006968.1"/>
    </source>
</evidence>
<reference evidence="1" key="1">
    <citation type="submission" date="2025-08" db="UniProtKB">
        <authorList>
            <consortium name="Ensembl"/>
        </authorList>
    </citation>
    <scope>IDENTIFICATION</scope>
</reference>
<dbReference type="Proteomes" id="UP000261360">
    <property type="component" value="Unplaced"/>
</dbReference>
<accession>A0A3B4X2B7</accession>
<dbReference type="AlphaFoldDB" id="A0A3B4X2B7"/>